<protein>
    <submittedName>
        <fullName evidence="3">Type II toxin-antitoxin system RelE/ParE family toxin</fullName>
    </submittedName>
</protein>
<dbReference type="Proteomes" id="UP000249769">
    <property type="component" value="Unassembled WGS sequence"/>
</dbReference>
<dbReference type="Pfam" id="PF05016">
    <property type="entry name" value="ParE_toxin"/>
    <property type="match status" value="1"/>
</dbReference>
<comment type="caution">
    <text evidence="3">The sequence shown here is derived from an EMBL/GenBank/DDBJ whole genome shotgun (WGS) entry which is preliminary data.</text>
</comment>
<evidence type="ECO:0000313" key="3">
    <source>
        <dbReference type="EMBL" id="PZP41125.1"/>
    </source>
</evidence>
<dbReference type="EMBL" id="QFOL01000605">
    <property type="protein sequence ID" value="PZP41125.1"/>
    <property type="molecule type" value="Genomic_DNA"/>
</dbReference>
<proteinExistence type="predicted"/>
<keyword evidence="2" id="KW-0472">Membrane</keyword>
<dbReference type="InterPro" id="IPR007712">
    <property type="entry name" value="RelE/ParE_toxin"/>
</dbReference>
<accession>A0A2W5E9W6</accession>
<keyword evidence="1" id="KW-1277">Toxin-antitoxin system</keyword>
<reference evidence="3 4" key="1">
    <citation type="submission" date="2017-08" db="EMBL/GenBank/DDBJ databases">
        <title>Infants hospitalized years apart are colonized by the same room-sourced microbial strains.</title>
        <authorList>
            <person name="Brooks B."/>
            <person name="Olm M.R."/>
            <person name="Firek B.A."/>
            <person name="Baker R."/>
            <person name="Thomas B.C."/>
            <person name="Morowitz M.J."/>
            <person name="Banfield J.F."/>
        </authorList>
    </citation>
    <scope>NUCLEOTIDE SEQUENCE [LARGE SCALE GENOMIC DNA]</scope>
    <source>
        <strain evidence="3">S2_009_000_R2_73</strain>
    </source>
</reference>
<sequence length="96" mass="10989">MAKSVFSPRAEEDLRKIWRSIAPDNERAADELLRRIVSKIELAAEHSLMGVARSELSRTARILIEGYYIIIYEPMTYGIFVVAIVHGARNVDNWLD</sequence>
<dbReference type="InterPro" id="IPR035093">
    <property type="entry name" value="RelE/ParE_toxin_dom_sf"/>
</dbReference>
<feature type="transmembrane region" description="Helical" evidence="2">
    <location>
        <begin position="67"/>
        <end position="88"/>
    </location>
</feature>
<organism evidence="3 4">
    <name type="scientific">Agrobacterium fabrum</name>
    <dbReference type="NCBI Taxonomy" id="1176649"/>
    <lineage>
        <taxon>Bacteria</taxon>
        <taxon>Pseudomonadati</taxon>
        <taxon>Pseudomonadota</taxon>
        <taxon>Alphaproteobacteria</taxon>
        <taxon>Hyphomicrobiales</taxon>
        <taxon>Rhizobiaceae</taxon>
        <taxon>Rhizobium/Agrobacterium group</taxon>
        <taxon>Agrobacterium</taxon>
        <taxon>Agrobacterium tumefaciens complex</taxon>
    </lineage>
</organism>
<keyword evidence="2" id="KW-1133">Transmembrane helix</keyword>
<evidence type="ECO:0000256" key="1">
    <source>
        <dbReference type="ARBA" id="ARBA00022649"/>
    </source>
</evidence>
<gene>
    <name evidence="3" type="ORF">DI595_23495</name>
</gene>
<dbReference type="Gene3D" id="3.30.2310.20">
    <property type="entry name" value="RelE-like"/>
    <property type="match status" value="1"/>
</dbReference>
<dbReference type="AlphaFoldDB" id="A0A2W5E9W6"/>
<evidence type="ECO:0000313" key="4">
    <source>
        <dbReference type="Proteomes" id="UP000249769"/>
    </source>
</evidence>
<evidence type="ECO:0000256" key="2">
    <source>
        <dbReference type="SAM" id="Phobius"/>
    </source>
</evidence>
<name>A0A2W5E9W6_9HYPH</name>
<keyword evidence="2" id="KW-0812">Transmembrane</keyword>